<reference evidence="3 6" key="3">
    <citation type="submission" date="2018-10" db="EMBL/GenBank/DDBJ databases">
        <title>Propionibacterium australiense Genome Sequencing and Assembly.</title>
        <authorList>
            <person name="Bernier A.-M."/>
            <person name="Bernard K."/>
        </authorList>
    </citation>
    <scope>NUCLEOTIDE SEQUENCE [LARGE SCALE GENOMIC DNA]</scope>
    <source>
        <strain evidence="3 6">NML98A078</strain>
    </source>
</reference>
<organism evidence="4 5">
    <name type="scientific">Propionibacterium australiense</name>
    <dbReference type="NCBI Taxonomy" id="119981"/>
    <lineage>
        <taxon>Bacteria</taxon>
        <taxon>Bacillati</taxon>
        <taxon>Actinomycetota</taxon>
        <taxon>Actinomycetes</taxon>
        <taxon>Propionibacteriales</taxon>
        <taxon>Propionibacteriaceae</taxon>
        <taxon>Propionibacterium</taxon>
    </lineage>
</organism>
<dbReference type="AlphaFoldDB" id="A0A383S4F4"/>
<evidence type="ECO:0000313" key="5">
    <source>
        <dbReference type="Proteomes" id="UP000263928"/>
    </source>
</evidence>
<evidence type="ECO:0000256" key="1">
    <source>
        <dbReference type="SAM" id="MobiDB-lite"/>
    </source>
</evidence>
<name>A0A383S4F4_9ACTN</name>
<feature type="region of interest" description="Disordered" evidence="1">
    <location>
        <begin position="138"/>
        <end position="160"/>
    </location>
</feature>
<dbReference type="Pfam" id="PF11268">
    <property type="entry name" value="DUF3071"/>
    <property type="match status" value="1"/>
</dbReference>
<gene>
    <name evidence="3" type="ORF">D7U36_00610</name>
    <name evidence="4" type="ORF">PROPAUS_0791</name>
</gene>
<reference evidence="5" key="2">
    <citation type="submission" date="2018-08" db="EMBL/GenBank/DDBJ databases">
        <authorList>
            <person name="Hornung B."/>
        </authorList>
    </citation>
    <scope>NUCLEOTIDE SEQUENCE [LARGE SCALE GENOMIC DNA]</scope>
</reference>
<dbReference type="RefSeq" id="WP_119161251.1">
    <property type="nucleotide sequence ID" value="NZ_LR134442.1"/>
</dbReference>
<dbReference type="EMBL" id="UNQJ01000003">
    <property type="protein sequence ID" value="SYZ32880.1"/>
    <property type="molecule type" value="Genomic_DNA"/>
</dbReference>
<dbReference type="NCBIfam" id="NF040712">
    <property type="entry name" value="SepH"/>
    <property type="match status" value="1"/>
</dbReference>
<feature type="region of interest" description="Disordered" evidence="1">
    <location>
        <begin position="256"/>
        <end position="378"/>
    </location>
</feature>
<dbReference type="Proteomes" id="UP000279336">
    <property type="component" value="Unassembled WGS sequence"/>
</dbReference>
<dbReference type="Proteomes" id="UP000263928">
    <property type="component" value="Unassembled WGS sequence"/>
</dbReference>
<reference evidence="4" key="1">
    <citation type="submission" date="2018-08" db="EMBL/GenBank/DDBJ databases">
        <authorList>
            <person name="Ferrada E.E."/>
            <person name="Latorre B.A."/>
        </authorList>
    </citation>
    <scope>NUCLEOTIDE SEQUENCE [LARGE SCALE GENOMIC DNA]</scope>
    <source>
        <strain evidence="4">Propionibacterium_australiense1</strain>
    </source>
</reference>
<dbReference type="InterPro" id="IPR021421">
    <property type="entry name" value="DUF3071"/>
</dbReference>
<evidence type="ECO:0000313" key="4">
    <source>
        <dbReference type="EMBL" id="SYZ32880.1"/>
    </source>
</evidence>
<evidence type="ECO:0000313" key="6">
    <source>
        <dbReference type="Proteomes" id="UP000279336"/>
    </source>
</evidence>
<accession>A0A383S4F4</accession>
<dbReference type="OrthoDB" id="5180791at2"/>
<protein>
    <submittedName>
        <fullName evidence="3">DUF3071 domain-containing protein</fullName>
    </submittedName>
</protein>
<evidence type="ECO:0000259" key="2">
    <source>
        <dbReference type="Pfam" id="PF11268"/>
    </source>
</evidence>
<proteinExistence type="predicted"/>
<evidence type="ECO:0000313" key="3">
    <source>
        <dbReference type="EMBL" id="RLP12967.1"/>
    </source>
</evidence>
<feature type="compositionally biased region" description="Basic and acidic residues" evidence="1">
    <location>
        <begin position="369"/>
        <end position="378"/>
    </location>
</feature>
<dbReference type="InterPro" id="IPR047682">
    <property type="entry name" value="SepH-like"/>
</dbReference>
<keyword evidence="5" id="KW-1185">Reference proteome</keyword>
<dbReference type="EMBL" id="RCIW01000001">
    <property type="protein sequence ID" value="RLP12967.1"/>
    <property type="molecule type" value="Genomic_DNA"/>
</dbReference>
<feature type="compositionally biased region" description="Low complexity" evidence="1">
    <location>
        <begin position="310"/>
        <end position="325"/>
    </location>
</feature>
<sequence length="378" mass="40533">MDSALTPREIQSRIRAGESPADVARAAGVPVDGIEGYAVPVLAEREHMAATAQAAQCRRGDGRGLTRLEQAVRIRLDSQGIDVASVDWDAWREEDRVDRHWTVQASYRVGSTVHQALFDFDPRGRFATAVNDDARWLLGEEPPRPRTPIRKTDPDTEPTVDLNDEMAIVRAVQPAKRPIVGGGAALAEVYEAAGVGGLDEERDDEEDELEHTGLTKVGGVYDLVPNPTSDMDVLYDMLSGFDEDSVHVYAGLNQPVAVSGEDTPEPDPLEAPGPRQGEAGPDEAAPQAVPQDETGTEHDVTAGTPGPGGQAPAVGGEEAGAPVTEPEQDPLLEAEAPPSQTPRKKASRRRRSRASVPSWDEIMFGGPKKPGDSDTELR</sequence>
<feature type="compositionally biased region" description="Basic residues" evidence="1">
    <location>
        <begin position="342"/>
        <end position="353"/>
    </location>
</feature>
<feature type="domain" description="DUF3071" evidence="2">
    <location>
        <begin position="2"/>
        <end position="120"/>
    </location>
</feature>